<keyword evidence="2" id="KW-1185">Reference proteome</keyword>
<dbReference type="AlphaFoldDB" id="A0A5B7EKS3"/>
<reference evidence="1 2" key="1">
    <citation type="submission" date="2019-05" db="EMBL/GenBank/DDBJ databases">
        <title>Another draft genome of Portunus trituberculatus and its Hox gene families provides insights of decapod evolution.</title>
        <authorList>
            <person name="Jeong J.-H."/>
            <person name="Song I."/>
            <person name="Kim S."/>
            <person name="Choi T."/>
            <person name="Kim D."/>
            <person name="Ryu S."/>
            <person name="Kim W."/>
        </authorList>
    </citation>
    <scope>NUCLEOTIDE SEQUENCE [LARGE SCALE GENOMIC DNA]</scope>
    <source>
        <tissue evidence="1">Muscle</tissue>
    </source>
</reference>
<dbReference type="EMBL" id="VSRR010002941">
    <property type="protein sequence ID" value="MPC33928.1"/>
    <property type="molecule type" value="Genomic_DNA"/>
</dbReference>
<sequence>MNHVITLSGRKKFWTSCSRGVGQTRDEKMNDLYSKAADFYSKAPGGGGDAVSKIRRAVSMKKMVEDNKKCNITVVRKRLKSQSEKGN</sequence>
<proteinExistence type="predicted"/>
<accession>A0A5B7EKS3</accession>
<gene>
    <name evidence="1" type="ORF">E2C01_027296</name>
</gene>
<protein>
    <submittedName>
        <fullName evidence="1">Uncharacterized protein</fullName>
    </submittedName>
</protein>
<comment type="caution">
    <text evidence="1">The sequence shown here is derived from an EMBL/GenBank/DDBJ whole genome shotgun (WGS) entry which is preliminary data.</text>
</comment>
<dbReference type="Proteomes" id="UP000324222">
    <property type="component" value="Unassembled WGS sequence"/>
</dbReference>
<evidence type="ECO:0000313" key="1">
    <source>
        <dbReference type="EMBL" id="MPC33928.1"/>
    </source>
</evidence>
<name>A0A5B7EKS3_PORTR</name>
<evidence type="ECO:0000313" key="2">
    <source>
        <dbReference type="Proteomes" id="UP000324222"/>
    </source>
</evidence>
<organism evidence="1 2">
    <name type="scientific">Portunus trituberculatus</name>
    <name type="common">Swimming crab</name>
    <name type="synonym">Neptunus trituberculatus</name>
    <dbReference type="NCBI Taxonomy" id="210409"/>
    <lineage>
        <taxon>Eukaryota</taxon>
        <taxon>Metazoa</taxon>
        <taxon>Ecdysozoa</taxon>
        <taxon>Arthropoda</taxon>
        <taxon>Crustacea</taxon>
        <taxon>Multicrustacea</taxon>
        <taxon>Malacostraca</taxon>
        <taxon>Eumalacostraca</taxon>
        <taxon>Eucarida</taxon>
        <taxon>Decapoda</taxon>
        <taxon>Pleocyemata</taxon>
        <taxon>Brachyura</taxon>
        <taxon>Eubrachyura</taxon>
        <taxon>Portunoidea</taxon>
        <taxon>Portunidae</taxon>
        <taxon>Portuninae</taxon>
        <taxon>Portunus</taxon>
    </lineage>
</organism>